<keyword evidence="2" id="KW-1185">Reference proteome</keyword>
<dbReference type="RefSeq" id="WP_048165673.1">
    <property type="nucleotide sequence ID" value="NZ_CP006019.1"/>
</dbReference>
<dbReference type="EMBL" id="CP006019">
    <property type="protein sequence ID" value="AIF70198.1"/>
    <property type="molecule type" value="Genomic_DNA"/>
</dbReference>
<reference evidence="2" key="1">
    <citation type="submission" date="2013-06" db="EMBL/GenBank/DDBJ databases">
        <title>Complete Genome Sequence of Hyperthermophilic Palaeococcus pacificus DY20341T, Isolated from a Deep-Sea Hydrothermal Sediments.</title>
        <authorList>
            <person name="Zeng X."/>
            <person name="Shao Z."/>
        </authorList>
    </citation>
    <scope>NUCLEOTIDE SEQUENCE [LARGE SCALE GENOMIC DNA]</scope>
    <source>
        <strain evidence="2">DY20341</strain>
    </source>
</reference>
<accession>A0A075M073</accession>
<dbReference type="AlphaFoldDB" id="A0A075M073"/>
<dbReference type="eggNOG" id="arCOG07084">
    <property type="taxonomic scope" value="Archaea"/>
</dbReference>
<sequence>MDVFELARRYHEELGIKEPGFATLSAEIFGELGLDIVAHLKETGYTLKATRFVDYEKSLILEVIKEDKAFEILLRKL</sequence>
<proteinExistence type="predicted"/>
<evidence type="ECO:0000313" key="2">
    <source>
        <dbReference type="Proteomes" id="UP000027981"/>
    </source>
</evidence>
<dbReference type="STRING" id="1343739.PAP_09090"/>
<dbReference type="Proteomes" id="UP000027981">
    <property type="component" value="Chromosome"/>
</dbReference>
<gene>
    <name evidence="1" type="ORF">PAP_09090</name>
</gene>
<protein>
    <submittedName>
        <fullName evidence="1">Uncharacterized protein</fullName>
    </submittedName>
</protein>
<dbReference type="OrthoDB" id="103573at2157"/>
<name>A0A075M073_9EURY</name>
<organism evidence="1 2">
    <name type="scientific">Palaeococcus pacificus DY20341</name>
    <dbReference type="NCBI Taxonomy" id="1343739"/>
    <lineage>
        <taxon>Archaea</taxon>
        <taxon>Methanobacteriati</taxon>
        <taxon>Methanobacteriota</taxon>
        <taxon>Thermococci</taxon>
        <taxon>Thermococcales</taxon>
        <taxon>Thermococcaceae</taxon>
        <taxon>Palaeococcus</taxon>
    </lineage>
</organism>
<dbReference type="HOGENOM" id="CLU_2613813_0_0_2"/>
<dbReference type="GeneID" id="24842915"/>
<reference evidence="1 2" key="2">
    <citation type="journal article" date="2015" name="Genome Announc.">
        <title>Complete Genome Sequence of Hyperthermophilic Piezophilic Archaeon Palaeococcus pacificus DY20341T, Isolated from Deep-Sea Hydrothermal Sediments.</title>
        <authorList>
            <person name="Zeng X."/>
            <person name="Jebbar M."/>
            <person name="Shao Z."/>
        </authorList>
    </citation>
    <scope>NUCLEOTIDE SEQUENCE [LARGE SCALE GENOMIC DNA]</scope>
    <source>
        <strain evidence="1 2">DY20341</strain>
    </source>
</reference>
<dbReference type="KEGG" id="ppac:PAP_09090"/>
<evidence type="ECO:0000313" key="1">
    <source>
        <dbReference type="EMBL" id="AIF70198.1"/>
    </source>
</evidence>